<dbReference type="GO" id="GO:0051301">
    <property type="term" value="P:cell division"/>
    <property type="evidence" value="ECO:0007669"/>
    <property type="project" value="UniProtKB-KW"/>
</dbReference>
<keyword evidence="1 7" id="KW-1003">Cell membrane</keyword>
<evidence type="ECO:0000256" key="3">
    <source>
        <dbReference type="ARBA" id="ARBA00022692"/>
    </source>
</evidence>
<sequence length="94" mass="10599">MPESKTRKQAVDKKKSKEKAELAEMRREAKRLAPASRNWVPAVFVPMGLLGVLWMVVYNLAGNMIPFMQSLGDWNVAIGLGLIVACFSFMTLWK</sequence>
<accession>A0ABY8PYG7</accession>
<evidence type="ECO:0000256" key="6">
    <source>
        <dbReference type="ARBA" id="ARBA00023306"/>
    </source>
</evidence>
<evidence type="ECO:0000256" key="8">
    <source>
        <dbReference type="SAM" id="MobiDB-lite"/>
    </source>
</evidence>
<comment type="subcellular location">
    <subcellularLocation>
        <location evidence="7">Cell membrane</location>
        <topology evidence="7">Multi-pass membrane protein</topology>
    </subcellularLocation>
</comment>
<dbReference type="Proteomes" id="UP001244136">
    <property type="component" value="Chromosome"/>
</dbReference>
<evidence type="ECO:0000256" key="1">
    <source>
        <dbReference type="ARBA" id="ARBA00022475"/>
    </source>
</evidence>
<feature type="region of interest" description="Disordered" evidence="8">
    <location>
        <begin position="1"/>
        <end position="20"/>
    </location>
</feature>
<feature type="transmembrane region" description="Helical" evidence="7">
    <location>
        <begin position="74"/>
        <end position="93"/>
    </location>
</feature>
<keyword evidence="6 7" id="KW-0131">Cell cycle</keyword>
<keyword evidence="5 7" id="KW-0472">Membrane</keyword>
<reference evidence="9 10" key="1">
    <citation type="journal article" date="2008" name="Int. J. Syst. Evol. Microbiol.">
        <title>Tessaracoccus flavescens sp. nov., isolated from marine sediment.</title>
        <authorList>
            <person name="Lee D.W."/>
            <person name="Lee S.D."/>
        </authorList>
    </citation>
    <scope>NUCLEOTIDE SEQUENCE [LARGE SCALE GENOMIC DNA]</scope>
    <source>
        <strain evidence="9 10">T21</strain>
    </source>
</reference>
<dbReference type="Pfam" id="PF06781">
    <property type="entry name" value="CrgA"/>
    <property type="match status" value="1"/>
</dbReference>
<keyword evidence="10" id="KW-1185">Reference proteome</keyword>
<evidence type="ECO:0000256" key="7">
    <source>
        <dbReference type="HAMAP-Rule" id="MF_00631"/>
    </source>
</evidence>
<dbReference type="RefSeq" id="WP_281145236.1">
    <property type="nucleotide sequence ID" value="NZ_CP123967.1"/>
</dbReference>
<evidence type="ECO:0000256" key="4">
    <source>
        <dbReference type="ARBA" id="ARBA00022989"/>
    </source>
</evidence>
<feature type="transmembrane region" description="Helical" evidence="7">
    <location>
        <begin position="39"/>
        <end position="62"/>
    </location>
</feature>
<organism evidence="9 10">
    <name type="scientific">Tessaracoccus lacteus</name>
    <dbReference type="NCBI Taxonomy" id="3041766"/>
    <lineage>
        <taxon>Bacteria</taxon>
        <taxon>Bacillati</taxon>
        <taxon>Actinomycetota</taxon>
        <taxon>Actinomycetes</taxon>
        <taxon>Propionibacteriales</taxon>
        <taxon>Propionibacteriaceae</taxon>
        <taxon>Tessaracoccus</taxon>
    </lineage>
</organism>
<evidence type="ECO:0000256" key="2">
    <source>
        <dbReference type="ARBA" id="ARBA00022618"/>
    </source>
</evidence>
<protein>
    <recommendedName>
        <fullName evidence="7">Cell division protein CrgA</fullName>
    </recommendedName>
</protein>
<comment type="similarity">
    <text evidence="7">Belongs to the CrgA family.</text>
</comment>
<keyword evidence="3 7" id="KW-0812">Transmembrane</keyword>
<keyword evidence="2 7" id="KW-0132">Cell division</keyword>
<keyword evidence="4 7" id="KW-1133">Transmembrane helix</keyword>
<comment type="function">
    <text evidence="7">Involved in cell division.</text>
</comment>
<dbReference type="NCBIfam" id="NF002597">
    <property type="entry name" value="PRK02251.2-3"/>
    <property type="match status" value="1"/>
</dbReference>
<evidence type="ECO:0000256" key="5">
    <source>
        <dbReference type="ARBA" id="ARBA00023136"/>
    </source>
</evidence>
<gene>
    <name evidence="7" type="primary">crgA</name>
    <name evidence="9" type="ORF">QH948_01665</name>
</gene>
<evidence type="ECO:0000313" key="10">
    <source>
        <dbReference type="Proteomes" id="UP001244136"/>
    </source>
</evidence>
<proteinExistence type="inferred from homology"/>
<name>A0ABY8PYG7_9ACTN</name>
<evidence type="ECO:0000313" key="9">
    <source>
        <dbReference type="EMBL" id="WGT47519.1"/>
    </source>
</evidence>
<dbReference type="EMBL" id="CP123967">
    <property type="protein sequence ID" value="WGT47519.1"/>
    <property type="molecule type" value="Genomic_DNA"/>
</dbReference>
<dbReference type="InterPro" id="IPR009619">
    <property type="entry name" value="CrgA"/>
</dbReference>
<dbReference type="HAMAP" id="MF_00631">
    <property type="entry name" value="CrgA"/>
    <property type="match status" value="1"/>
</dbReference>